<evidence type="ECO:0000256" key="3">
    <source>
        <dbReference type="ARBA" id="ARBA00022989"/>
    </source>
</evidence>
<keyword evidence="1" id="KW-1003">Cell membrane</keyword>
<name>A0A482J064_9BURK</name>
<dbReference type="RefSeq" id="WP_111734035.1">
    <property type="nucleotide sequence ID" value="NZ_CP037901.1"/>
</dbReference>
<dbReference type="AlphaFoldDB" id="A0A482J064"/>
<accession>A0A482J064</accession>
<dbReference type="OrthoDB" id="6080293at2"/>
<proteinExistence type="predicted"/>
<evidence type="ECO:0000256" key="1">
    <source>
        <dbReference type="ARBA" id="ARBA00022475"/>
    </source>
</evidence>
<gene>
    <name evidence="6" type="ORF">DDF84_022670</name>
</gene>
<dbReference type="InterPro" id="IPR012451">
    <property type="entry name" value="DUF1656"/>
</dbReference>
<reference evidence="6 7" key="1">
    <citation type="submission" date="2019-03" db="EMBL/GenBank/DDBJ databases">
        <title>Comparative insights into the high quality Complete genome sequence of highly metal resistant Cupriavidus metallidurans strain BS1 isolated from a gold-copper mine.</title>
        <authorList>
            <person name="Mazhar H.S."/>
            <person name="Rensing C."/>
        </authorList>
    </citation>
    <scope>NUCLEOTIDE SEQUENCE [LARGE SCALE GENOMIC DNA]</scope>
    <source>
        <strain evidence="6 7">BS1</strain>
    </source>
</reference>
<evidence type="ECO:0000256" key="5">
    <source>
        <dbReference type="SAM" id="Phobius"/>
    </source>
</evidence>
<dbReference type="Pfam" id="PF07869">
    <property type="entry name" value="DUF1656"/>
    <property type="match status" value="1"/>
</dbReference>
<evidence type="ECO:0000313" key="7">
    <source>
        <dbReference type="Proteomes" id="UP000253772"/>
    </source>
</evidence>
<keyword evidence="4 5" id="KW-0472">Membrane</keyword>
<evidence type="ECO:0000313" key="6">
    <source>
        <dbReference type="EMBL" id="QBP14121.1"/>
    </source>
</evidence>
<keyword evidence="3 5" id="KW-1133">Transmembrane helix</keyword>
<sequence>MLYLIFAWPIFLGIRTVLARTGVLRFAWHPALFEFSILLVIIALLILYC</sequence>
<keyword evidence="2 5" id="KW-0812">Transmembrane</keyword>
<organism evidence="6 7">
    <name type="scientific">Cupriavidus metallidurans</name>
    <dbReference type="NCBI Taxonomy" id="119219"/>
    <lineage>
        <taxon>Bacteria</taxon>
        <taxon>Pseudomonadati</taxon>
        <taxon>Pseudomonadota</taxon>
        <taxon>Betaproteobacteria</taxon>
        <taxon>Burkholderiales</taxon>
        <taxon>Burkholderiaceae</taxon>
        <taxon>Cupriavidus</taxon>
    </lineage>
</organism>
<evidence type="ECO:0000256" key="4">
    <source>
        <dbReference type="ARBA" id="ARBA00023136"/>
    </source>
</evidence>
<evidence type="ECO:0000256" key="2">
    <source>
        <dbReference type="ARBA" id="ARBA00022692"/>
    </source>
</evidence>
<feature type="transmembrane region" description="Helical" evidence="5">
    <location>
        <begin position="29"/>
        <end position="48"/>
    </location>
</feature>
<protein>
    <submittedName>
        <fullName evidence="6">DUF1656 domain-containing protein</fullName>
    </submittedName>
</protein>
<dbReference type="Proteomes" id="UP000253772">
    <property type="component" value="Chromosome c2"/>
</dbReference>
<dbReference type="EMBL" id="CP037901">
    <property type="protein sequence ID" value="QBP14121.1"/>
    <property type="molecule type" value="Genomic_DNA"/>
</dbReference>